<dbReference type="Proteomes" id="UP001162992">
    <property type="component" value="Chromosome 8"/>
</dbReference>
<name>A0ACC2D0C2_DIPCM</name>
<sequence>MGHISHLSPLVVNRLQSGAVLSDLARIVEELVCNSIDAKASEVRVYLEVGASYLKVEDNGSGISRNDLALVGEWHATSKLQQLTELEAGVQTLGFRGEALSALSDVSLVEITSRVRGSPNTYKKIMKSSKTISIGLARQQQGPGTTVIVRDIFYTLPVRRKLLFCKSSKVLQSVKDHILRLALIHPEIAFSVHDIERKEELLHTRRAQSVLDTISDIFGKDLAKGLQQIDFAKGNFRLSGYISTSYYHIPTKALQYFYINRRFVHKTRIDKLLRSFDTLHMGERDTIVQENPQWSLTASRGTFFPAYVLNLGCRFSEYDISFESTKAYVEFKDWPSVLSFVEEVLCTIWGAPATLHRKDVQEDVDLRLSTHLPPKRKCWQHSDPTYHPSGQHNSPIKDADIGRKSDNKHNLVRQTTEEKLASERTFPSYPLSQAGRATQSNELQPYQHQVPSHCGLTRKSSQNDEYEEYIEPFTQVDDGQITYPFRERGGPYNCTLSPESLSRENLQHARILGQVDKKFIAVCCRDIIIMIDQHAADERVRLEELRKDVLSAGKKQTISLLNRSEEILIAFGEEHLLQSYREQIEDWGWRYKIIHEKSAVSDKKKTLKTLESYKILLSAVPCIQGVNLTASDLFEYLHQFADTNGSSAPPPAVLRVLNFKACRSAIMFGDVLLPGECRQLVEALKQTSMCFQNVIQFLLSMPLLELHTKASVQVPASGEYLLLRKKSGTGFNGNYQLWNEVLHASKGHKPCNCLQQQGAYVRNLYFSATLGQMCYFFTFVGLFKLMGPHNGWGFSLAFTCTS</sequence>
<protein>
    <submittedName>
        <fullName evidence="1">Uncharacterized protein</fullName>
    </submittedName>
</protein>
<proteinExistence type="predicted"/>
<gene>
    <name evidence="1" type="ORF">O6H91_08G103600</name>
</gene>
<evidence type="ECO:0000313" key="1">
    <source>
        <dbReference type="EMBL" id="KAJ7547770.1"/>
    </source>
</evidence>
<organism evidence="1 2">
    <name type="scientific">Diphasiastrum complanatum</name>
    <name type="common">Issler's clubmoss</name>
    <name type="synonym">Lycopodium complanatum</name>
    <dbReference type="NCBI Taxonomy" id="34168"/>
    <lineage>
        <taxon>Eukaryota</taxon>
        <taxon>Viridiplantae</taxon>
        <taxon>Streptophyta</taxon>
        <taxon>Embryophyta</taxon>
        <taxon>Tracheophyta</taxon>
        <taxon>Lycopodiopsida</taxon>
        <taxon>Lycopodiales</taxon>
        <taxon>Lycopodiaceae</taxon>
        <taxon>Lycopodioideae</taxon>
        <taxon>Diphasiastrum</taxon>
    </lineage>
</organism>
<evidence type="ECO:0000313" key="2">
    <source>
        <dbReference type="Proteomes" id="UP001162992"/>
    </source>
</evidence>
<comment type="caution">
    <text evidence="1">The sequence shown here is derived from an EMBL/GenBank/DDBJ whole genome shotgun (WGS) entry which is preliminary data.</text>
</comment>
<accession>A0ACC2D0C2</accession>
<reference evidence="2" key="1">
    <citation type="journal article" date="2024" name="Proc. Natl. Acad. Sci. U.S.A.">
        <title>Extraordinary preservation of gene collinearity over three hundred million years revealed in homosporous lycophytes.</title>
        <authorList>
            <person name="Li C."/>
            <person name="Wickell D."/>
            <person name="Kuo L.Y."/>
            <person name="Chen X."/>
            <person name="Nie B."/>
            <person name="Liao X."/>
            <person name="Peng D."/>
            <person name="Ji J."/>
            <person name="Jenkins J."/>
            <person name="Williams M."/>
            <person name="Shu S."/>
            <person name="Plott C."/>
            <person name="Barry K."/>
            <person name="Rajasekar S."/>
            <person name="Grimwood J."/>
            <person name="Han X."/>
            <person name="Sun S."/>
            <person name="Hou Z."/>
            <person name="He W."/>
            <person name="Dai G."/>
            <person name="Sun C."/>
            <person name="Schmutz J."/>
            <person name="Leebens-Mack J.H."/>
            <person name="Li F.W."/>
            <person name="Wang L."/>
        </authorList>
    </citation>
    <scope>NUCLEOTIDE SEQUENCE [LARGE SCALE GENOMIC DNA]</scope>
    <source>
        <strain evidence="2">cv. PW_Plant_1</strain>
    </source>
</reference>
<keyword evidence="2" id="KW-1185">Reference proteome</keyword>
<dbReference type="EMBL" id="CM055099">
    <property type="protein sequence ID" value="KAJ7547770.1"/>
    <property type="molecule type" value="Genomic_DNA"/>
</dbReference>